<dbReference type="EMBL" id="JAJFAZ020000008">
    <property type="protein sequence ID" value="KAI5312161.1"/>
    <property type="molecule type" value="Genomic_DNA"/>
</dbReference>
<evidence type="ECO:0000313" key="2">
    <source>
        <dbReference type="EMBL" id="KAI5312161.1"/>
    </source>
</evidence>
<accession>A0AAD4UU64</accession>
<dbReference type="PANTHER" id="PTHR11439:SF463">
    <property type="entry name" value="REVERSE TRANSCRIPTASE TY1_COPIA-TYPE DOMAIN-CONTAINING PROTEIN"/>
    <property type="match status" value="1"/>
</dbReference>
<name>A0AAD4UU64_PRUDU</name>
<sequence>MNEEMRALQKNDTWELVPLPHGKKIKGCRWIYTVKLKAERSIERNKAILVAKGYTQRYGIDYQDTFAPTAKIKTIRVLLSLAANLNWPLHQFDVKNTFLHGDFEEEVYMDLSPGCNLAHDKENQVCNLRKSLYGLKQSPRAWFGYIQSNVDHTLFLKHDGRRLTALIIYVDDIVVTGNNTGEQLKQQKYLTQVFEMKDLGYLKYFLGIEVAGYFTFVRGNLVTWRSKKQNVVSRSNTEVEYRGMAHRVCELLWIKRLLTELVFKPKNPMELHCDNKSAISVAHNPVQHDRTKHVEVDRHFIKEKIEKKIIRLPFIRLEINWQIS</sequence>
<dbReference type="PANTHER" id="PTHR11439">
    <property type="entry name" value="GAG-POL-RELATED RETROTRANSPOSON"/>
    <property type="match status" value="1"/>
</dbReference>
<dbReference type="SUPFAM" id="SSF56672">
    <property type="entry name" value="DNA/RNA polymerases"/>
    <property type="match status" value="1"/>
</dbReference>
<gene>
    <name evidence="2" type="ORF">L3X38_041334</name>
</gene>
<comment type="caution">
    <text evidence="2">The sequence shown here is derived from an EMBL/GenBank/DDBJ whole genome shotgun (WGS) entry which is preliminary data.</text>
</comment>
<feature type="domain" description="Reverse transcriptase Ty1/copia-type" evidence="1">
    <location>
        <begin position="11"/>
        <end position="212"/>
    </location>
</feature>
<keyword evidence="3" id="KW-1185">Reference proteome</keyword>
<dbReference type="InterPro" id="IPR013103">
    <property type="entry name" value="RVT_2"/>
</dbReference>
<reference evidence="2 3" key="1">
    <citation type="journal article" date="2022" name="G3 (Bethesda)">
        <title>Whole-genome sequence and methylome profiling of the almond [Prunus dulcis (Mill.) D.A. Webb] cultivar 'Nonpareil'.</title>
        <authorList>
            <person name="D'Amico-Willman K.M."/>
            <person name="Ouma W.Z."/>
            <person name="Meulia T."/>
            <person name="Sideli G.M."/>
            <person name="Gradziel T.M."/>
            <person name="Fresnedo-Ramirez J."/>
        </authorList>
    </citation>
    <scope>NUCLEOTIDE SEQUENCE [LARGE SCALE GENOMIC DNA]</scope>
    <source>
        <strain evidence="2">Clone GOH B32 T37-40</strain>
    </source>
</reference>
<dbReference type="InterPro" id="IPR043502">
    <property type="entry name" value="DNA/RNA_pol_sf"/>
</dbReference>
<organism evidence="2 3">
    <name type="scientific">Prunus dulcis</name>
    <name type="common">Almond</name>
    <name type="synonym">Amygdalus dulcis</name>
    <dbReference type="NCBI Taxonomy" id="3755"/>
    <lineage>
        <taxon>Eukaryota</taxon>
        <taxon>Viridiplantae</taxon>
        <taxon>Streptophyta</taxon>
        <taxon>Embryophyta</taxon>
        <taxon>Tracheophyta</taxon>
        <taxon>Spermatophyta</taxon>
        <taxon>Magnoliopsida</taxon>
        <taxon>eudicotyledons</taxon>
        <taxon>Gunneridae</taxon>
        <taxon>Pentapetalae</taxon>
        <taxon>rosids</taxon>
        <taxon>fabids</taxon>
        <taxon>Rosales</taxon>
        <taxon>Rosaceae</taxon>
        <taxon>Amygdaloideae</taxon>
        <taxon>Amygdaleae</taxon>
        <taxon>Prunus</taxon>
    </lineage>
</organism>
<dbReference type="Pfam" id="PF07727">
    <property type="entry name" value="RVT_2"/>
    <property type="match status" value="1"/>
</dbReference>
<dbReference type="Proteomes" id="UP001054821">
    <property type="component" value="Chromosome 8"/>
</dbReference>
<evidence type="ECO:0000259" key="1">
    <source>
        <dbReference type="Pfam" id="PF07727"/>
    </source>
</evidence>
<dbReference type="AlphaFoldDB" id="A0AAD4UU64"/>
<protein>
    <recommendedName>
        <fullName evidence="1">Reverse transcriptase Ty1/copia-type domain-containing protein</fullName>
    </recommendedName>
</protein>
<dbReference type="CDD" id="cd09272">
    <property type="entry name" value="RNase_HI_RT_Ty1"/>
    <property type="match status" value="1"/>
</dbReference>
<evidence type="ECO:0000313" key="3">
    <source>
        <dbReference type="Proteomes" id="UP001054821"/>
    </source>
</evidence>
<proteinExistence type="predicted"/>